<evidence type="ECO:0000259" key="1">
    <source>
        <dbReference type="Pfam" id="PF14529"/>
    </source>
</evidence>
<dbReference type="InterPro" id="IPR036691">
    <property type="entry name" value="Endo/exonu/phosph_ase_sf"/>
</dbReference>
<dbReference type="GO" id="GO:0003824">
    <property type="term" value="F:catalytic activity"/>
    <property type="evidence" value="ECO:0007669"/>
    <property type="project" value="InterPro"/>
</dbReference>
<accession>A0AAV4YC10</accession>
<sequence length="104" mass="11709">MISKSAKIHNNVIFAGDFNATHTSWNNSKNNPRGMQLNKSFNENNHIIIAPTSATRIDCRTNAHNIYDFATFKNIPFPATTTVFHELSSDHLPCLLDIDLNIKP</sequence>
<gene>
    <name evidence="2" type="ORF">CEXT_159611</name>
</gene>
<reference evidence="2 3" key="1">
    <citation type="submission" date="2021-06" db="EMBL/GenBank/DDBJ databases">
        <title>Caerostris extrusa draft genome.</title>
        <authorList>
            <person name="Kono N."/>
            <person name="Arakawa K."/>
        </authorList>
    </citation>
    <scope>NUCLEOTIDE SEQUENCE [LARGE SCALE GENOMIC DNA]</scope>
</reference>
<comment type="caution">
    <text evidence="2">The sequence shown here is derived from an EMBL/GenBank/DDBJ whole genome shotgun (WGS) entry which is preliminary data.</text>
</comment>
<dbReference type="Pfam" id="PF14529">
    <property type="entry name" value="Exo_endo_phos_2"/>
    <property type="match status" value="1"/>
</dbReference>
<dbReference type="EMBL" id="BPLR01018986">
    <property type="protein sequence ID" value="GIZ03697.1"/>
    <property type="molecule type" value="Genomic_DNA"/>
</dbReference>
<feature type="domain" description="Endonuclease/exonuclease/phosphatase" evidence="1">
    <location>
        <begin position="9"/>
        <end position="93"/>
    </location>
</feature>
<protein>
    <recommendedName>
        <fullName evidence="1">Endonuclease/exonuclease/phosphatase domain-containing protein</fullName>
    </recommendedName>
</protein>
<dbReference type="SUPFAM" id="SSF56219">
    <property type="entry name" value="DNase I-like"/>
    <property type="match status" value="1"/>
</dbReference>
<evidence type="ECO:0000313" key="3">
    <source>
        <dbReference type="Proteomes" id="UP001054945"/>
    </source>
</evidence>
<dbReference type="Gene3D" id="3.60.10.10">
    <property type="entry name" value="Endonuclease/exonuclease/phosphatase"/>
    <property type="match status" value="1"/>
</dbReference>
<name>A0AAV4YC10_CAEEX</name>
<evidence type="ECO:0000313" key="2">
    <source>
        <dbReference type="EMBL" id="GIZ03697.1"/>
    </source>
</evidence>
<dbReference type="InterPro" id="IPR005135">
    <property type="entry name" value="Endo/exonuclease/phosphatase"/>
</dbReference>
<dbReference type="Proteomes" id="UP001054945">
    <property type="component" value="Unassembled WGS sequence"/>
</dbReference>
<organism evidence="2 3">
    <name type="scientific">Caerostris extrusa</name>
    <name type="common">Bark spider</name>
    <name type="synonym">Caerostris bankana</name>
    <dbReference type="NCBI Taxonomy" id="172846"/>
    <lineage>
        <taxon>Eukaryota</taxon>
        <taxon>Metazoa</taxon>
        <taxon>Ecdysozoa</taxon>
        <taxon>Arthropoda</taxon>
        <taxon>Chelicerata</taxon>
        <taxon>Arachnida</taxon>
        <taxon>Araneae</taxon>
        <taxon>Araneomorphae</taxon>
        <taxon>Entelegynae</taxon>
        <taxon>Araneoidea</taxon>
        <taxon>Araneidae</taxon>
        <taxon>Caerostris</taxon>
    </lineage>
</organism>
<keyword evidence="3" id="KW-1185">Reference proteome</keyword>
<proteinExistence type="predicted"/>
<dbReference type="AlphaFoldDB" id="A0AAV4YC10"/>